<evidence type="ECO:0000259" key="9">
    <source>
        <dbReference type="SMART" id="SM00848"/>
    </source>
</evidence>
<dbReference type="SMART" id="SM00848">
    <property type="entry name" value="Inhibitor_I29"/>
    <property type="match status" value="1"/>
</dbReference>
<dbReference type="CDD" id="cd02248">
    <property type="entry name" value="Peptidase_C1A"/>
    <property type="match status" value="1"/>
</dbReference>
<evidence type="ECO:0000259" key="8">
    <source>
        <dbReference type="SMART" id="SM00645"/>
    </source>
</evidence>
<dbReference type="PROSITE" id="PS00640">
    <property type="entry name" value="THIOL_PROTEASE_ASN"/>
    <property type="match status" value="1"/>
</dbReference>
<dbReference type="PANTHER" id="PTHR12411">
    <property type="entry name" value="CYSTEINE PROTEASE FAMILY C1-RELATED"/>
    <property type="match status" value="1"/>
</dbReference>
<evidence type="ECO:0000256" key="4">
    <source>
        <dbReference type="ARBA" id="ARBA00022807"/>
    </source>
</evidence>
<dbReference type="AlphaFoldDB" id="A0AAD9NZY8"/>
<reference evidence="10" key="1">
    <citation type="journal article" date="2023" name="Mol. Biol. Evol.">
        <title>Third-Generation Sequencing Reveals the Adaptive Role of the Epigenome in Three Deep-Sea Polychaetes.</title>
        <authorList>
            <person name="Perez M."/>
            <person name="Aroh O."/>
            <person name="Sun Y."/>
            <person name="Lan Y."/>
            <person name="Juniper S.K."/>
            <person name="Young C.R."/>
            <person name="Angers B."/>
            <person name="Qian P.Y."/>
        </authorList>
    </citation>
    <scope>NUCLEOTIDE SEQUENCE</scope>
    <source>
        <strain evidence="10">R07B-5</strain>
    </source>
</reference>
<keyword evidence="7" id="KW-0732">Signal</keyword>
<name>A0AAD9NZY8_RIDPI</name>
<feature type="signal peptide" evidence="7">
    <location>
        <begin position="1"/>
        <end position="18"/>
    </location>
</feature>
<dbReference type="PROSITE" id="PS00139">
    <property type="entry name" value="THIOL_PROTEASE_CYS"/>
    <property type="match status" value="1"/>
</dbReference>
<dbReference type="InterPro" id="IPR000169">
    <property type="entry name" value="Pept_cys_AS"/>
</dbReference>
<dbReference type="FunFam" id="3.90.70.10:FF:000006">
    <property type="entry name" value="Cathepsin S"/>
    <property type="match status" value="1"/>
</dbReference>
<evidence type="ECO:0000256" key="5">
    <source>
        <dbReference type="ARBA" id="ARBA00023145"/>
    </source>
</evidence>
<dbReference type="EMBL" id="JAODUO010000229">
    <property type="protein sequence ID" value="KAK2185609.1"/>
    <property type="molecule type" value="Genomic_DNA"/>
</dbReference>
<gene>
    <name evidence="10" type="ORF">NP493_230g03099</name>
</gene>
<dbReference type="Pfam" id="PF08246">
    <property type="entry name" value="Inhibitor_I29"/>
    <property type="match status" value="1"/>
</dbReference>
<dbReference type="InterPro" id="IPR039417">
    <property type="entry name" value="Peptidase_C1A_papain-like"/>
</dbReference>
<dbReference type="PRINTS" id="PR00705">
    <property type="entry name" value="PAPAIN"/>
</dbReference>
<dbReference type="InterPro" id="IPR013201">
    <property type="entry name" value="Prot_inhib_I29"/>
</dbReference>
<dbReference type="InterPro" id="IPR025661">
    <property type="entry name" value="Pept_asp_AS"/>
</dbReference>
<protein>
    <recommendedName>
        <fullName evidence="12">Cathepsin L</fullName>
    </recommendedName>
</protein>
<evidence type="ECO:0008006" key="12">
    <source>
        <dbReference type="Google" id="ProtNLM"/>
    </source>
</evidence>
<comment type="caution">
    <text evidence="10">The sequence shown here is derived from an EMBL/GenBank/DDBJ whole genome shotgun (WGS) entry which is preliminary data.</text>
</comment>
<keyword evidence="5" id="KW-0865">Zymogen</keyword>
<feature type="chain" id="PRO_5042167461" description="Cathepsin L" evidence="7">
    <location>
        <begin position="19"/>
        <end position="335"/>
    </location>
</feature>
<dbReference type="Pfam" id="PF00112">
    <property type="entry name" value="Peptidase_C1"/>
    <property type="match status" value="1"/>
</dbReference>
<dbReference type="Proteomes" id="UP001209878">
    <property type="component" value="Unassembled WGS sequence"/>
</dbReference>
<evidence type="ECO:0000256" key="1">
    <source>
        <dbReference type="ARBA" id="ARBA00008455"/>
    </source>
</evidence>
<feature type="domain" description="Peptidase C1A papain C-terminal" evidence="8">
    <location>
        <begin position="120"/>
        <end position="334"/>
    </location>
</feature>
<evidence type="ECO:0000256" key="3">
    <source>
        <dbReference type="ARBA" id="ARBA00022801"/>
    </source>
</evidence>
<comment type="similarity">
    <text evidence="1">Belongs to the peptidase C1 family.</text>
</comment>
<dbReference type="InterPro" id="IPR013128">
    <property type="entry name" value="Peptidase_C1A"/>
</dbReference>
<dbReference type="InterPro" id="IPR000668">
    <property type="entry name" value="Peptidase_C1A_C"/>
</dbReference>
<accession>A0AAD9NZY8</accession>
<feature type="domain" description="Cathepsin propeptide inhibitor" evidence="9">
    <location>
        <begin position="30"/>
        <end position="90"/>
    </location>
</feature>
<keyword evidence="3" id="KW-0378">Hydrolase</keyword>
<dbReference type="InterPro" id="IPR038765">
    <property type="entry name" value="Papain-like_cys_pep_sf"/>
</dbReference>
<dbReference type="GO" id="GO:0008234">
    <property type="term" value="F:cysteine-type peptidase activity"/>
    <property type="evidence" value="ECO:0007669"/>
    <property type="project" value="UniProtKB-KW"/>
</dbReference>
<evidence type="ECO:0000256" key="6">
    <source>
        <dbReference type="ARBA" id="ARBA00023157"/>
    </source>
</evidence>
<dbReference type="SUPFAM" id="SSF54001">
    <property type="entry name" value="Cysteine proteinases"/>
    <property type="match status" value="1"/>
</dbReference>
<evidence type="ECO:0000256" key="7">
    <source>
        <dbReference type="SAM" id="SignalP"/>
    </source>
</evidence>
<evidence type="ECO:0000313" key="11">
    <source>
        <dbReference type="Proteomes" id="UP001209878"/>
    </source>
</evidence>
<organism evidence="10 11">
    <name type="scientific">Ridgeia piscesae</name>
    <name type="common">Tubeworm</name>
    <dbReference type="NCBI Taxonomy" id="27915"/>
    <lineage>
        <taxon>Eukaryota</taxon>
        <taxon>Metazoa</taxon>
        <taxon>Spiralia</taxon>
        <taxon>Lophotrochozoa</taxon>
        <taxon>Annelida</taxon>
        <taxon>Polychaeta</taxon>
        <taxon>Sedentaria</taxon>
        <taxon>Canalipalpata</taxon>
        <taxon>Sabellida</taxon>
        <taxon>Siboglinidae</taxon>
        <taxon>Ridgeia</taxon>
    </lineage>
</organism>
<evidence type="ECO:0000256" key="2">
    <source>
        <dbReference type="ARBA" id="ARBA00022670"/>
    </source>
</evidence>
<sequence>MTALVILFAVFVAGSTAASQLQGDDLDGIWELFKEVHSKRYHCRWEEQKRKRTFEENVAKIHKHNLEHDLGVHTYTMGINEYSDMSAYEFSRTMNGLNYNASALRFAQTSVDMDCDVAGLPASVDWRTKGFVTPVKNQGQCGSCYAFSATGSLEGQMFNKTGKLVSLSEKNIIDCSWKEGNEGCNGGTMDYSFKYIKINNGIDTEESYPYHAHTGKCRFSKENVGGEDVGAVDLPRTENCLQKAVATIGPISVGIYASARFQGYRDGVFYDTACLRTQPNHGVLVVGYGTTKRGHDYWIVKNSWGTSWGMHGYIQMARNHKDMCGIAYTASYPLV</sequence>
<dbReference type="Gene3D" id="3.90.70.10">
    <property type="entry name" value="Cysteine proteinases"/>
    <property type="match status" value="1"/>
</dbReference>
<keyword evidence="2" id="KW-0645">Protease</keyword>
<keyword evidence="6" id="KW-1015">Disulfide bond</keyword>
<evidence type="ECO:0000313" key="10">
    <source>
        <dbReference type="EMBL" id="KAK2185609.1"/>
    </source>
</evidence>
<proteinExistence type="inferred from homology"/>
<keyword evidence="4" id="KW-0788">Thiol protease</keyword>
<dbReference type="GO" id="GO:0006508">
    <property type="term" value="P:proteolysis"/>
    <property type="evidence" value="ECO:0007669"/>
    <property type="project" value="UniProtKB-KW"/>
</dbReference>
<keyword evidence="11" id="KW-1185">Reference proteome</keyword>
<dbReference type="SMART" id="SM00645">
    <property type="entry name" value="Pept_C1"/>
    <property type="match status" value="1"/>
</dbReference>